<evidence type="ECO:0000313" key="1">
    <source>
        <dbReference type="EMBL" id="XBS71292.1"/>
    </source>
</evidence>
<protein>
    <submittedName>
        <fullName evidence="1">Uncharacterized protein</fullName>
    </submittedName>
</protein>
<organism evidence="1">
    <name type="scientific">Acerihabitans sp. KWT182</name>
    <dbReference type="NCBI Taxonomy" id="3157919"/>
    <lineage>
        <taxon>Bacteria</taxon>
        <taxon>Pseudomonadati</taxon>
        <taxon>Pseudomonadota</taxon>
        <taxon>Gammaproteobacteria</taxon>
        <taxon>Enterobacterales</taxon>
        <taxon>Pectobacteriaceae</taxon>
        <taxon>Acerihabitans</taxon>
    </lineage>
</organism>
<proteinExistence type="predicted"/>
<gene>
    <name evidence="1" type="ORF">ABK905_10295</name>
</gene>
<dbReference type="EMBL" id="CP157947">
    <property type="protein sequence ID" value="XBS71292.1"/>
    <property type="molecule type" value="Genomic_DNA"/>
</dbReference>
<name>A0AAU7QF60_9GAMM</name>
<sequence>MASSATCCRRKKNAATFLLRHPTQMNAPAFRLSYRVDKGDFVFSSPTEPLNAHRLGESLRHRITHNRLASQAPYLDILLPPLVNGAFSYGNKMFLKFSERILTIAPFDGLYHTLSMDDGDAGKSNKYWTLRYELFTGSFDVVSSGHRAPVPDWGLGGPPSRFEKLSVRTFPKSRFPTLAALCDSGSPSTDDVPALTSSLHTRLRQVALLLRLAPALRADTLHASSAVLRSFDMDNTLPAEWIANFQPLALWATLMNTLTKCQRATVTQTPWASRALAKIENFSWSFSTPRLIGLGPDFRLFIIADEASSEGARQQKKLCGKTFPRSDDGGAAVV</sequence>
<dbReference type="AlphaFoldDB" id="A0AAU7QF60"/>
<reference evidence="1" key="1">
    <citation type="submission" date="2024-06" db="EMBL/GenBank/DDBJ databases">
        <authorList>
            <person name="Coelho C."/>
            <person name="Bento M."/>
            <person name="Garcia E."/>
            <person name="Camelo A."/>
            <person name="Brandao I."/>
            <person name="Espirito Santo C."/>
            <person name="Trovao J."/>
            <person name="Verissimo A."/>
            <person name="Costa J."/>
            <person name="Tiago I."/>
        </authorList>
    </citation>
    <scope>NUCLEOTIDE SEQUENCE</scope>
    <source>
        <strain evidence="1">KWT182</strain>
    </source>
</reference>
<accession>A0AAU7QF60</accession>